<dbReference type="Proteomes" id="UP000619118">
    <property type="component" value="Unassembled WGS sequence"/>
</dbReference>
<comment type="caution">
    <text evidence="1">The sequence shown here is derived from an EMBL/GenBank/DDBJ whole genome shotgun (WGS) entry which is preliminary data.</text>
</comment>
<sequence>MVIKVDADKAKKWSDKEVLIQWHKGFKDTLLTHKYQKEEDLNSFEQNMATHPSWLNGKHSTRC</sequence>
<dbReference type="EMBL" id="BMQX01000063">
    <property type="protein sequence ID" value="GGQ36388.1"/>
    <property type="molecule type" value="Genomic_DNA"/>
</dbReference>
<keyword evidence="2" id="KW-1185">Reference proteome</keyword>
<evidence type="ECO:0000313" key="2">
    <source>
        <dbReference type="Proteomes" id="UP000619118"/>
    </source>
</evidence>
<accession>A0ABQ2RJV2</accession>
<organism evidence="1 2">
    <name type="scientific">Shewanella litoralis</name>
    <dbReference type="NCBI Taxonomy" id="2282700"/>
    <lineage>
        <taxon>Bacteria</taxon>
        <taxon>Pseudomonadati</taxon>
        <taxon>Pseudomonadota</taxon>
        <taxon>Gammaproteobacteria</taxon>
        <taxon>Alteromonadales</taxon>
        <taxon>Shewanellaceae</taxon>
        <taxon>Shewanella</taxon>
    </lineage>
</organism>
<gene>
    <name evidence="1" type="ORF">GCM10009411_39220</name>
</gene>
<proteinExistence type="predicted"/>
<protein>
    <submittedName>
        <fullName evidence="1">Uncharacterized protein</fullName>
    </submittedName>
</protein>
<name>A0ABQ2RJV2_9GAMM</name>
<evidence type="ECO:0000313" key="1">
    <source>
        <dbReference type="EMBL" id="GGQ36388.1"/>
    </source>
</evidence>
<dbReference type="RefSeq" id="WP_229785984.1">
    <property type="nucleotide sequence ID" value="NZ_BMQX01000063.1"/>
</dbReference>
<reference evidence="2" key="1">
    <citation type="journal article" date="2019" name="Int. J. Syst. Evol. Microbiol.">
        <title>The Global Catalogue of Microorganisms (GCM) 10K type strain sequencing project: providing services to taxonomists for standard genome sequencing and annotation.</title>
        <authorList>
            <consortium name="The Broad Institute Genomics Platform"/>
            <consortium name="The Broad Institute Genome Sequencing Center for Infectious Disease"/>
            <person name="Wu L."/>
            <person name="Ma J."/>
        </authorList>
    </citation>
    <scope>NUCLEOTIDE SEQUENCE [LARGE SCALE GENOMIC DNA]</scope>
    <source>
        <strain evidence="2">JCM 32306</strain>
    </source>
</reference>